<dbReference type="InterPro" id="IPR018968">
    <property type="entry name" value="Phasin"/>
</dbReference>
<evidence type="ECO:0000259" key="1">
    <source>
        <dbReference type="Pfam" id="PF09361"/>
    </source>
</evidence>
<sequence>MERGHLCGRPPVSPARMTSGCRPYANRFITSEEMNMSIDTNLPMELYKANVQLWLNMGLLLQEARQQWADLGDKTLEDDVEETRKELEELSHASDWKDLGNLPGSTAWRRMQKRVGDAQACTETAIAEQTRFVAGMQHALADWQKSLTRAVSDAGKSIPMGVPMNGAVPDFGALMAMFTPPGAGSATKSAGKGKSHAN</sequence>
<dbReference type="STRING" id="445710.ATSB10_09500"/>
<proteinExistence type="predicted"/>
<dbReference type="Pfam" id="PF09361">
    <property type="entry name" value="Phasin_2"/>
    <property type="match status" value="1"/>
</dbReference>
<dbReference type="EMBL" id="CP014841">
    <property type="protein sequence ID" value="AND68404.1"/>
    <property type="molecule type" value="Genomic_DNA"/>
</dbReference>
<accession>A0A160MZ55</accession>
<keyword evidence="3" id="KW-1185">Reference proteome</keyword>
<dbReference type="AlphaFoldDB" id="A0A160MZ55"/>
<protein>
    <recommendedName>
        <fullName evidence="1">Phasin domain-containing protein</fullName>
    </recommendedName>
</protein>
<gene>
    <name evidence="2" type="ORF">ATSB10_09500</name>
</gene>
<dbReference type="Proteomes" id="UP000077255">
    <property type="component" value="Chromosome"/>
</dbReference>
<dbReference type="KEGG" id="dtx:ATSB10_09500"/>
<evidence type="ECO:0000313" key="3">
    <source>
        <dbReference type="Proteomes" id="UP000077255"/>
    </source>
</evidence>
<dbReference type="PATRIC" id="fig|445710.3.peg.947"/>
<feature type="domain" description="Phasin" evidence="1">
    <location>
        <begin position="45"/>
        <end position="130"/>
    </location>
</feature>
<name>A0A160MZ55_9GAMM</name>
<evidence type="ECO:0000313" key="2">
    <source>
        <dbReference type="EMBL" id="AND68404.1"/>
    </source>
</evidence>
<reference evidence="2 3" key="1">
    <citation type="submission" date="2016-02" db="EMBL/GenBank/DDBJ databases">
        <title>Complete genome sequencing and analysis of ATSB10, Dyella thiooxydans isolated from rhizosphere soil of sunflower (Helianthus annuus L.).</title>
        <authorList>
            <person name="Lee Y."/>
            <person name="Hwangbo K."/>
            <person name="Chung H."/>
            <person name="Yoo J."/>
            <person name="Kim K.Y."/>
            <person name="Sa T.M."/>
            <person name="Um Y."/>
            <person name="Madhaiyan M."/>
        </authorList>
    </citation>
    <scope>NUCLEOTIDE SEQUENCE [LARGE SCALE GENOMIC DNA]</scope>
    <source>
        <strain evidence="2 3">ATSB10</strain>
    </source>
</reference>
<organism evidence="2 3">
    <name type="scientific">Dyella thiooxydans</name>
    <dbReference type="NCBI Taxonomy" id="445710"/>
    <lineage>
        <taxon>Bacteria</taxon>
        <taxon>Pseudomonadati</taxon>
        <taxon>Pseudomonadota</taxon>
        <taxon>Gammaproteobacteria</taxon>
        <taxon>Lysobacterales</taxon>
        <taxon>Rhodanobacteraceae</taxon>
        <taxon>Dyella</taxon>
    </lineage>
</organism>